<dbReference type="AlphaFoldDB" id="A0AAY4DE01"/>
<reference evidence="6 7" key="1">
    <citation type="submission" date="2020-06" db="EMBL/GenBank/DDBJ databases">
        <authorList>
            <consortium name="Wellcome Sanger Institute Data Sharing"/>
        </authorList>
    </citation>
    <scope>NUCLEOTIDE SEQUENCE [LARGE SCALE GENOMIC DNA]</scope>
</reference>
<evidence type="ECO:0000256" key="1">
    <source>
        <dbReference type="ARBA" id="ARBA00010955"/>
    </source>
</evidence>
<evidence type="ECO:0000256" key="3">
    <source>
        <dbReference type="SAM" id="MobiDB-lite"/>
    </source>
</evidence>
<dbReference type="PANTHER" id="PTHR21258">
    <property type="entry name" value="DOCKING PROTEIN RELATED"/>
    <property type="match status" value="1"/>
</dbReference>
<dbReference type="Gene3D" id="2.30.29.30">
    <property type="entry name" value="Pleckstrin-homology domain (PH domain)/Phosphotyrosine-binding domain (PTB)"/>
    <property type="match status" value="2"/>
</dbReference>
<feature type="region of interest" description="Disordered" evidence="3">
    <location>
        <begin position="298"/>
        <end position="322"/>
    </location>
</feature>
<dbReference type="InterPro" id="IPR050996">
    <property type="entry name" value="Docking_Protein_DOK"/>
</dbReference>
<dbReference type="RefSeq" id="XP_028853038.1">
    <property type="nucleotide sequence ID" value="XM_028997205.1"/>
</dbReference>
<dbReference type="Proteomes" id="UP000694580">
    <property type="component" value="Chromosome 11"/>
</dbReference>
<feature type="compositionally biased region" description="Polar residues" evidence="3">
    <location>
        <begin position="298"/>
        <end position="308"/>
    </location>
</feature>
<gene>
    <name evidence="6" type="primary">DOK2</name>
</gene>
<dbReference type="GeneTree" id="ENSGT00940000159868"/>
<dbReference type="InterPro" id="IPR001849">
    <property type="entry name" value="PH_domain"/>
</dbReference>
<keyword evidence="2" id="KW-0597">Phosphoprotein</keyword>
<protein>
    <recommendedName>
        <fullName evidence="8">Docking protein 2</fullName>
    </recommendedName>
</protein>
<reference evidence="6" key="3">
    <citation type="submission" date="2025-09" db="UniProtKB">
        <authorList>
            <consortium name="Ensembl"/>
        </authorList>
    </citation>
    <scope>IDENTIFICATION</scope>
</reference>
<feature type="domain" description="IRS-type PTB" evidence="5">
    <location>
        <begin position="198"/>
        <end position="302"/>
    </location>
</feature>
<accession>A0AAY4DE01</accession>
<dbReference type="GO" id="GO:0007265">
    <property type="term" value="P:Ras protein signal transduction"/>
    <property type="evidence" value="ECO:0007669"/>
    <property type="project" value="TreeGrafter"/>
</dbReference>
<dbReference type="CDD" id="cd01203">
    <property type="entry name" value="PTB_DOK1_DOK2_DOK3"/>
    <property type="match status" value="1"/>
</dbReference>
<dbReference type="SUPFAM" id="SSF50729">
    <property type="entry name" value="PH domain-like"/>
    <property type="match status" value="2"/>
</dbReference>
<feature type="domain" description="PH" evidence="4">
    <location>
        <begin position="44"/>
        <end position="158"/>
    </location>
</feature>
<evidence type="ECO:0000259" key="5">
    <source>
        <dbReference type="PROSITE" id="PS51064"/>
    </source>
</evidence>
<evidence type="ECO:0000313" key="7">
    <source>
        <dbReference type="Proteomes" id="UP000694580"/>
    </source>
</evidence>
<keyword evidence="7" id="KW-1185">Reference proteome</keyword>
<dbReference type="GO" id="GO:0043410">
    <property type="term" value="P:positive regulation of MAPK cascade"/>
    <property type="evidence" value="ECO:0007669"/>
    <property type="project" value="TreeGrafter"/>
</dbReference>
<name>A0AAY4DE01_9TELE</name>
<evidence type="ECO:0008006" key="8">
    <source>
        <dbReference type="Google" id="ProtNLM"/>
    </source>
</evidence>
<evidence type="ECO:0000313" key="6">
    <source>
        <dbReference type="Ensembl" id="ENSDCDP00010042446.1"/>
    </source>
</evidence>
<feature type="region of interest" description="Disordered" evidence="3">
    <location>
        <begin position="515"/>
        <end position="567"/>
    </location>
</feature>
<sequence length="567" mass="62878">MKVQQNDESTQEVGSSVVVCVTPRCLADSVGRGDGELTGDMEGDIGKRGLLYLQQQRFGKKWRKVWSVLYRESACSISRLEFFECKDGTSTLEKPPRKQDNKKVIKLSDCIRVSEVVIEGCPRDCGPFLVETTEKMFIFAAENAEVEDWTQKLCEIAFPMSWGERAVDPRRSSPPGAQREAEGVSMENNCLYAGRQSVAKDYKVMVRHSEVADKCGLKGAYLIRTDFESIVLREPRTGEVLYTWPYRYLRRFGRDKTTFSFEAGRRCESGEGNLEFETKHGNAIFKAVEAAINVQRSTMTSRHNSGGALSQEKETPANPPAVVQDPAVYSLVPNKSVKSGPSALHSQRSHLEAPVDKLLTGVKSLNLDARPMPRKSQVKNFNSCPLAGTKDQTYSQITLTDAEHGDQAEHAAPSTLRDPDPDYSLPFDSIATNIMVDLLHTSRPGPVGEKSPEPLYDSIDEMAVRTVVKVKRPEGRAKGGYAKAEHIYDEPEGCAMAPAAPPSYYDSPEEVKGNAWKKMGEATDPSGHEYPYNPNADDYAVPNRPRRAVPADYDDGSPYDNVKMKVA</sequence>
<dbReference type="CDD" id="cd14676">
    <property type="entry name" value="PH_DOK1_2_3"/>
    <property type="match status" value="1"/>
</dbReference>
<evidence type="ECO:0000256" key="2">
    <source>
        <dbReference type="ARBA" id="ARBA00022553"/>
    </source>
</evidence>
<dbReference type="GO" id="GO:0007169">
    <property type="term" value="P:cell surface receptor protein tyrosine kinase signaling pathway"/>
    <property type="evidence" value="ECO:0007669"/>
    <property type="project" value="TreeGrafter"/>
</dbReference>
<dbReference type="PROSITE" id="PS50003">
    <property type="entry name" value="PH_DOMAIN"/>
    <property type="match status" value="1"/>
</dbReference>
<dbReference type="PROSITE" id="PS51064">
    <property type="entry name" value="IRS_PTB"/>
    <property type="match status" value="1"/>
</dbReference>
<evidence type="ECO:0000259" key="4">
    <source>
        <dbReference type="PROSITE" id="PS50003"/>
    </source>
</evidence>
<dbReference type="Pfam" id="PF02174">
    <property type="entry name" value="IRS"/>
    <property type="match status" value="1"/>
</dbReference>
<proteinExistence type="inferred from homology"/>
<dbReference type="PANTHER" id="PTHR21258:SF14">
    <property type="entry name" value="DOCKING PROTEIN 2"/>
    <property type="match status" value="1"/>
</dbReference>
<dbReference type="SMART" id="SM00310">
    <property type="entry name" value="PTBI"/>
    <property type="match status" value="1"/>
</dbReference>
<dbReference type="GeneID" id="114800099"/>
<dbReference type="InterPro" id="IPR011993">
    <property type="entry name" value="PH-like_dom_sf"/>
</dbReference>
<dbReference type="InterPro" id="IPR002404">
    <property type="entry name" value="IRS_PTB"/>
</dbReference>
<dbReference type="Pfam" id="PF00169">
    <property type="entry name" value="PH"/>
    <property type="match status" value="1"/>
</dbReference>
<organism evidence="6 7">
    <name type="scientific">Denticeps clupeoides</name>
    <name type="common">denticle herring</name>
    <dbReference type="NCBI Taxonomy" id="299321"/>
    <lineage>
        <taxon>Eukaryota</taxon>
        <taxon>Metazoa</taxon>
        <taxon>Chordata</taxon>
        <taxon>Craniata</taxon>
        <taxon>Vertebrata</taxon>
        <taxon>Euteleostomi</taxon>
        <taxon>Actinopterygii</taxon>
        <taxon>Neopterygii</taxon>
        <taxon>Teleostei</taxon>
        <taxon>Clupei</taxon>
        <taxon>Clupeiformes</taxon>
        <taxon>Denticipitoidei</taxon>
        <taxon>Denticipitidae</taxon>
        <taxon>Denticeps</taxon>
    </lineage>
</organism>
<dbReference type="SMART" id="SM00233">
    <property type="entry name" value="PH"/>
    <property type="match status" value="1"/>
</dbReference>
<dbReference type="GO" id="GO:0005737">
    <property type="term" value="C:cytoplasm"/>
    <property type="evidence" value="ECO:0007669"/>
    <property type="project" value="TreeGrafter"/>
</dbReference>
<dbReference type="Ensembl" id="ENSDCDT00010052480.1">
    <property type="protein sequence ID" value="ENSDCDP00010042446.1"/>
    <property type="gene ID" value="ENSDCDG00010026721.1"/>
</dbReference>
<comment type="similarity">
    <text evidence="1">Belongs to the DOK family. Type A subfamily.</text>
</comment>
<dbReference type="InterPro" id="IPR037751">
    <property type="entry name" value="Dok1/2/3_PTB"/>
</dbReference>
<reference evidence="6" key="2">
    <citation type="submission" date="2025-08" db="UniProtKB">
        <authorList>
            <consortium name="Ensembl"/>
        </authorList>
    </citation>
    <scope>IDENTIFICATION</scope>
</reference>
<dbReference type="SMART" id="SM01244">
    <property type="entry name" value="IRS"/>
    <property type="match status" value="1"/>
</dbReference>